<keyword evidence="1" id="KW-0547">Nucleotide-binding</keyword>
<proteinExistence type="predicted"/>
<comment type="caution">
    <text evidence="1">The sequence shown here is derived from an EMBL/GenBank/DDBJ whole genome shotgun (WGS) entry which is preliminary data.</text>
</comment>
<gene>
    <name evidence="1" type="ORF">QWY13_08675</name>
</gene>
<protein>
    <submittedName>
        <fullName evidence="1">ATP-binding protein</fullName>
    </submittedName>
</protein>
<reference evidence="1 2" key="1">
    <citation type="submission" date="2023-07" db="EMBL/GenBank/DDBJ databases">
        <title>Novel species in genus Planococcus.</title>
        <authorList>
            <person name="Ning S."/>
        </authorList>
    </citation>
    <scope>NUCLEOTIDE SEQUENCE [LARGE SCALE GENOMIC DNA]</scope>
    <source>
        <strain evidence="1 2">N017</strain>
    </source>
</reference>
<accession>A0ABT8NCG3</accession>
<evidence type="ECO:0000313" key="2">
    <source>
        <dbReference type="Proteomes" id="UP001172142"/>
    </source>
</evidence>
<dbReference type="Gene3D" id="3.40.50.300">
    <property type="entry name" value="P-loop containing nucleotide triphosphate hydrolases"/>
    <property type="match status" value="1"/>
</dbReference>
<name>A0ABT8NCG3_9BACL</name>
<dbReference type="InterPro" id="IPR027417">
    <property type="entry name" value="P-loop_NTPase"/>
</dbReference>
<dbReference type="SUPFAM" id="SSF52540">
    <property type="entry name" value="P-loop containing nucleoside triphosphate hydrolases"/>
    <property type="match status" value="1"/>
</dbReference>
<dbReference type="EMBL" id="JAUJWU010000002">
    <property type="protein sequence ID" value="MDN7245574.1"/>
    <property type="molecule type" value="Genomic_DNA"/>
</dbReference>
<evidence type="ECO:0000313" key="1">
    <source>
        <dbReference type="EMBL" id="MDN7245574.1"/>
    </source>
</evidence>
<organism evidence="1 2">
    <name type="scientific">Planococcus shenhongbingii</name>
    <dbReference type="NCBI Taxonomy" id="3058398"/>
    <lineage>
        <taxon>Bacteria</taxon>
        <taxon>Bacillati</taxon>
        <taxon>Bacillota</taxon>
        <taxon>Bacilli</taxon>
        <taxon>Bacillales</taxon>
        <taxon>Caryophanaceae</taxon>
        <taxon>Planococcus</taxon>
    </lineage>
</organism>
<dbReference type="RefSeq" id="WP_301856207.1">
    <property type="nucleotide sequence ID" value="NZ_JAUJWU010000002.1"/>
</dbReference>
<dbReference type="Proteomes" id="UP001172142">
    <property type="component" value="Unassembled WGS sequence"/>
</dbReference>
<sequence length="1693" mass="197154">MEDNSKQVSNPFSTGSGGGSFEIRVQASFAVSMLTKSPVPLFPGATIEKMKLQGRYAGYLTDDFIIYAKDNTKAEERKILAQIKHTISITKNNSVFCEVIQAAWNDFNNKDLFNKETDAIALITGPLSAVEINNTRTLLEWARYSENEIEFMKKVSMKNFSNKEKKEKLEAFRKNINKANMNRLISDKQLWEFMKCFYLLGYDLDTENGSTATLINALITKASTKNPLHVWTKVINFVQSVNQNAGTITLENIPKEIKADFGFSWTENISRDMKKLKDHSDYIIGSINTTIGGVRINRDNLLEELIEMSESYKFILLTGERGSGKSSILKEFSNTMKERVPIFSFRAEDFEGTHIDKMLSSMGLNSTLSDLEEHFSLIPKKYIFIESLEKVLEFENTGAFVDLIQFIKKTGDWTIVASGRQYAYQSIVFNFLQTAQMPVHSLIVEEFKEEQLNYLAEQLDSLKPLMTNESIKKLILKPFFADLAYRVTQTGTEFTDEDGEREFQDAVWRDVISKEQERNNGMPVIRRNTFIEIAVKRAKNMVFGLPDNNFNTEAIFKLETDNLIVRNNKTNLINLSHDVLEDWALVKYIENEYQNSFEDVYKFIDCIGREPAINRAFRLWIQQKMSFGEDITDIVLRIIKDKNIEKCWQDEAITAILLSDKPNEFLDKLKSALFKDEERLFKRFCFILRTSCKTPDQFFLTNKDSNANLKNHLHLKPYGNGWEAFIQFIFENRMLFSKKTLYKIIEILEEWTSKLHIDQELPLEAKEAGLLALYILEEIKDSYSHDKEIKKILILIIRVIPAIEKEFNTFLDLYIYKSTNKKPRFKDDFLEVSLGGIETALLAKFAPDHLIKLAYENWFISEEDKSSNRRFSNFPNPLDSDEDFGLSRHTTSRFFRTASGLRGPFSYLLKYHFKKGLDFLIDVINIAILNYVKSLSKNSSILTNQSESEMKKIKIYLTDGTEKEQYSSYEFWTAYREFSNVPEIIQSALMALENWLIVYIEQSEKKESFKILFNYIFKQSNSVALTAVLTSLSVGYPNKFGEFSLPFISIKEFYEYEMYRIMREEEIINWHNPFLNIDPLEPMYLRERRESNIRPWRKKSIVDLFNYLQHSEHKEKIFELIDEKNIESEADKSIISIFNKLDIRSQSTEIIEVNEKNRDLDSESVKEEPSRVEVYEEDEIHNRFSFIKLWAEDLLEKKSTRKPTFLETQGIYGEIKYLMERRKTNEDFLLSYNGTLMKAVVILMKECKANLTEEEIAFCIDFITSNILQKNNNYYEYDDVSDLRGLSIAASILPLLLNDVKGEEQNFIKKVISTAVTHSNKSIRAAAAKGIQYYLWDIDFKFAESCMFGSIEYARLLKELIQNKKYGEAISEVNEIEWQTSLNELRESFFKEHIVNQVNSISFETHNPVALLNACLMIPYGSKDSVHVLLFVRILNLLERVEEQDNKDQYNLKNDIGYEFSMLFSKVFASFCLEASKESLSVFVSHLLRTCEKAPKLALNILLSIEYISELKGNKSFYWYIWGELSAKVREIADSQIDNEFNDEISKNKVSLVRYMLHVDMPWQKSDFENQDIILGKDLIIEFVKSAKANPDIFEAFTSLLYHFPLIFAKEGLEVLSEKQEEVQSTILLSKENTVFYLENVLKRYLFEEERKTFSRKTYYVCSILLDVLVETGSSKGYYLREYFISSIKIQNT</sequence>
<keyword evidence="2" id="KW-1185">Reference proteome</keyword>
<dbReference type="GO" id="GO:0005524">
    <property type="term" value="F:ATP binding"/>
    <property type="evidence" value="ECO:0007669"/>
    <property type="project" value="UniProtKB-KW"/>
</dbReference>
<keyword evidence="1" id="KW-0067">ATP-binding</keyword>